<dbReference type="EMBL" id="UZAM01010842">
    <property type="protein sequence ID" value="VDP13902.1"/>
    <property type="molecule type" value="Genomic_DNA"/>
</dbReference>
<dbReference type="AlphaFoldDB" id="A0A183IVN0"/>
<proteinExistence type="inferred from homology"/>
<keyword evidence="6" id="KW-1185">Reference proteome</keyword>
<sequence>MENDPDTLIEWLQNGTEEGRDIQQIALEQLCMMLLMSDNVDRCFDRCPPRKFLPALCHIFMDEAAPDSVLEVTARALTYYLDISSDCSRRIVVVDGSVKAICNRMATSDIKSRTSKDLGKTNDISDNNENNAALSVVTRLCAKADPGDASLSNVFKTLSYLLKHEDALVSDSILRCFSSLSEKYVMKGLDPSPIAQYGLIEHLLSLLARYGQNNNTPVASTTTPANVMNVTSAKLNAFMPNYDSVSSSSSSNPTLKNFSVFGITVSIISTLCRSSERMMKTLVNSEMLFPALENMVNQKEEFCLNDSLWLIHLILKSLFKRQEESASSSDKVDDHASMTVPKPEAATVQISDTSVIRNQLFDHIRKGDTAAFIETMESSNVDPNLNDDVGQSLLNWASAFGTPDMVEYLCRHGAIQNRSGSCSSLRLAARYGRSQTVKVLLKYGMCNSARLEHTGPNFAFSRLGNEVGSLGDNDTTAMVPKQTYGNFPSVYLSKVLPVLVRLYLQCASATVRRNTVELLKKAMRCCTSDVLKPLCAETDFGTNIVEVLSIIIDPDNESDATIMNGLLMATQLLSKNTDFFAERFFQFGLTEKIKKLIGEATPPTVATNDGTSNQMESMLLERLYRWNEWRLFGADESLYVWCDMCALEFSNGSNGWFRYMIDDKLYTMYSSGNPDTVTGSSHNRALFVNRMYKTLPAASASNSDEALPKAIELFDGGRRSKIMSGNWVIKAVGTDEIVIFKADGSAQRTTIRSDVGGFVFRSNDSVQYSVLAKEPLQPELFHTGWMQARKLPFNTGGVGTPKCKKQTAVADMAASVYHKYLERCCSDFQPYLNRLNAFVSDVTATVSSQMDNDAKATSPLPNLDQVTELVRQLKQLLSVDNVLSSNNLLNSGLVSSLFSLLSCVLNNRKLWPVFAECFLSTADGSDHCAFRTIVRKVVHVLECYEKLPLYLYDISSLTSGLSRKFKLILARSPSDRTLLDKTGKRLKVESLVTVASIKEHVLRMTLDRWYNNDRKTFEFVRHFTENHGKPLTFDIDDDEDDQVEEGDGEDNDDDEDSGGILAWVGTNGDSVRRWYNPAKYGLVRMMAGEQSFSLEKPENFFSRRYITAGPHSHDDRKSWICIDLGLYVVPSAYLLYHSRGSCKLPLGSWLFQMSNDGITWTTLHEHAEEKVATEPGGSVVVTLKVPKTGHAGWRYVMIKHAGK</sequence>
<dbReference type="GO" id="GO:0043161">
    <property type="term" value="P:proteasome-mediated ubiquitin-dependent protein catabolic process"/>
    <property type="evidence" value="ECO:0007669"/>
    <property type="project" value="TreeGrafter"/>
</dbReference>
<comment type="pathway">
    <text evidence="3">Protein modification; protein ubiquitination.</text>
</comment>
<comment type="catalytic activity">
    <reaction evidence="1 3">
        <text>S-ubiquitinyl-[E2 ubiquitin-conjugating enzyme]-L-cysteine + [acceptor protein]-L-lysine = [E2 ubiquitin-conjugating enzyme]-L-cysteine + N(6)-ubiquitinyl-[acceptor protein]-L-lysine.</text>
        <dbReference type="EC" id="2.3.2.26"/>
    </reaction>
</comment>
<dbReference type="SUPFAM" id="SSF48403">
    <property type="entry name" value="Ankyrin repeat"/>
    <property type="match status" value="1"/>
</dbReference>
<comment type="similarity">
    <text evidence="3">Belongs to the UPL family. K-HECT subfamily.</text>
</comment>
<dbReference type="GO" id="GO:0070534">
    <property type="term" value="P:protein K63-linked ubiquitination"/>
    <property type="evidence" value="ECO:0007669"/>
    <property type="project" value="TreeGrafter"/>
</dbReference>
<dbReference type="GO" id="GO:0016607">
    <property type="term" value="C:nuclear speck"/>
    <property type="evidence" value="ECO:0007669"/>
    <property type="project" value="TreeGrafter"/>
</dbReference>
<dbReference type="PANTHER" id="PTHR45670">
    <property type="entry name" value="E3 UBIQUITIN-PROTEIN LIGASE TRIP12"/>
    <property type="match status" value="1"/>
</dbReference>
<evidence type="ECO:0000313" key="5">
    <source>
        <dbReference type="EMBL" id="VDP13902.1"/>
    </source>
</evidence>
<name>A0A183IVN0_9BILA</name>
<reference evidence="7" key="1">
    <citation type="submission" date="2016-06" db="UniProtKB">
        <authorList>
            <consortium name="WormBaseParasite"/>
        </authorList>
    </citation>
    <scope>IDENTIFICATION</scope>
</reference>
<keyword evidence="2 3" id="KW-0808">Transferase</keyword>
<evidence type="ECO:0000313" key="7">
    <source>
        <dbReference type="WBParaSite" id="SBAD_0000796801-mRNA-1"/>
    </source>
</evidence>
<reference evidence="5 6" key="2">
    <citation type="submission" date="2018-11" db="EMBL/GenBank/DDBJ databases">
        <authorList>
            <consortium name="Pathogen Informatics"/>
        </authorList>
    </citation>
    <scope>NUCLEOTIDE SEQUENCE [LARGE SCALE GENOMIC DNA]</scope>
</reference>
<dbReference type="InterPro" id="IPR002110">
    <property type="entry name" value="Ankyrin_rpt"/>
</dbReference>
<dbReference type="Pfam" id="PF12796">
    <property type="entry name" value="Ank_2"/>
    <property type="match status" value="1"/>
</dbReference>
<feature type="region of interest" description="Disordered" evidence="4">
    <location>
        <begin position="1030"/>
        <end position="1059"/>
    </location>
</feature>
<dbReference type="SUPFAM" id="SSF48371">
    <property type="entry name" value="ARM repeat"/>
    <property type="match status" value="1"/>
</dbReference>
<keyword evidence="3" id="KW-0833">Ubl conjugation pathway</keyword>
<accession>A0A183IVN0</accession>
<evidence type="ECO:0000256" key="4">
    <source>
        <dbReference type="SAM" id="MobiDB-lite"/>
    </source>
</evidence>
<dbReference type="UniPathway" id="UPA00143"/>
<dbReference type="GO" id="GO:0061630">
    <property type="term" value="F:ubiquitin protein ligase activity"/>
    <property type="evidence" value="ECO:0007669"/>
    <property type="project" value="UniProtKB-UniRule"/>
</dbReference>
<organism evidence="7">
    <name type="scientific">Soboliphyme baturini</name>
    <dbReference type="NCBI Taxonomy" id="241478"/>
    <lineage>
        <taxon>Eukaryota</taxon>
        <taxon>Metazoa</taxon>
        <taxon>Ecdysozoa</taxon>
        <taxon>Nematoda</taxon>
        <taxon>Enoplea</taxon>
        <taxon>Dorylaimia</taxon>
        <taxon>Dioctophymatida</taxon>
        <taxon>Dioctophymatoidea</taxon>
        <taxon>Soboliphymatidae</taxon>
        <taxon>Soboliphyme</taxon>
    </lineage>
</organism>
<protein>
    <recommendedName>
        <fullName evidence="3">E3 ubiquitin-protein ligase</fullName>
        <ecNumber evidence="3">2.3.2.26</ecNumber>
    </recommendedName>
</protein>
<dbReference type="PANTHER" id="PTHR45670:SF1">
    <property type="entry name" value="E3 UBIQUITIN-PROTEIN LIGASE HECTD1"/>
    <property type="match status" value="1"/>
</dbReference>
<evidence type="ECO:0000313" key="6">
    <source>
        <dbReference type="Proteomes" id="UP000270296"/>
    </source>
</evidence>
<feature type="compositionally biased region" description="Acidic residues" evidence="4">
    <location>
        <begin position="1034"/>
        <end position="1057"/>
    </location>
</feature>
<dbReference type="Gene3D" id="1.25.40.20">
    <property type="entry name" value="Ankyrin repeat-containing domain"/>
    <property type="match status" value="1"/>
</dbReference>
<gene>
    <name evidence="5" type="ORF">SBAD_LOCUS7678</name>
</gene>
<dbReference type="InterPro" id="IPR036770">
    <property type="entry name" value="Ankyrin_rpt-contain_sf"/>
</dbReference>
<dbReference type="Proteomes" id="UP000270296">
    <property type="component" value="Unassembled WGS sequence"/>
</dbReference>
<dbReference type="Gene3D" id="1.25.10.10">
    <property type="entry name" value="Leucine-rich Repeat Variant"/>
    <property type="match status" value="1"/>
</dbReference>
<evidence type="ECO:0000256" key="3">
    <source>
        <dbReference type="RuleBase" id="RU369009"/>
    </source>
</evidence>
<comment type="function">
    <text evidence="3">E3 ubiquitin-protein ligase which accepts ubiquitin from an E2 ubiquitin-conjugating enzyme in the form of a thioester and then directly transfers the ubiquitin to targeted substrates.</text>
</comment>
<dbReference type="EC" id="2.3.2.26" evidence="3"/>
<dbReference type="InterPro" id="IPR016024">
    <property type="entry name" value="ARM-type_fold"/>
</dbReference>
<dbReference type="SUPFAM" id="SSF49785">
    <property type="entry name" value="Galactose-binding domain-like"/>
    <property type="match status" value="1"/>
</dbReference>
<dbReference type="InterPro" id="IPR045322">
    <property type="entry name" value="HECTD1/TRIP12-like"/>
</dbReference>
<dbReference type="InterPro" id="IPR008979">
    <property type="entry name" value="Galactose-bd-like_sf"/>
</dbReference>
<dbReference type="InterPro" id="IPR011989">
    <property type="entry name" value="ARM-like"/>
</dbReference>
<dbReference type="OrthoDB" id="412600at2759"/>
<evidence type="ECO:0000256" key="1">
    <source>
        <dbReference type="ARBA" id="ARBA00000885"/>
    </source>
</evidence>
<dbReference type="WBParaSite" id="SBAD_0000796801-mRNA-1">
    <property type="protein sequence ID" value="SBAD_0000796801-mRNA-1"/>
    <property type="gene ID" value="SBAD_0000796801"/>
</dbReference>
<evidence type="ECO:0000256" key="2">
    <source>
        <dbReference type="ARBA" id="ARBA00022679"/>
    </source>
</evidence>